<evidence type="ECO:0000313" key="1">
    <source>
        <dbReference type="EMBL" id="OUO07213.1"/>
    </source>
</evidence>
<dbReference type="RefSeq" id="WP_008156526.1">
    <property type="nucleotide sequence ID" value="NZ_CAJLBM010000026.1"/>
</dbReference>
<sequence>MIQAVPNPKMTKTEVENFRWEFRRIKDGRLTPEEKKMVAERVARMKKTAEIFISNNGGKNPILGY</sequence>
<gene>
    <name evidence="1" type="ORF">B5F96_00640</name>
</gene>
<evidence type="ECO:0000313" key="2">
    <source>
        <dbReference type="Proteomes" id="UP000195975"/>
    </source>
</evidence>
<proteinExistence type="predicted"/>
<dbReference type="AlphaFoldDB" id="A0A9Q5SUH4"/>
<dbReference type="EMBL" id="NFIJ01000001">
    <property type="protein sequence ID" value="OUO07213.1"/>
    <property type="molecule type" value="Genomic_DNA"/>
</dbReference>
<organism evidence="1 2">
    <name type="scientific">Parabacteroides johnsonii</name>
    <dbReference type="NCBI Taxonomy" id="387661"/>
    <lineage>
        <taxon>Bacteria</taxon>
        <taxon>Pseudomonadati</taxon>
        <taxon>Bacteroidota</taxon>
        <taxon>Bacteroidia</taxon>
        <taxon>Bacteroidales</taxon>
        <taxon>Tannerellaceae</taxon>
        <taxon>Parabacteroides</taxon>
    </lineage>
</organism>
<accession>A0A9Q5SUH4</accession>
<protein>
    <submittedName>
        <fullName evidence="1">Uncharacterized protein</fullName>
    </submittedName>
</protein>
<dbReference type="Proteomes" id="UP000195975">
    <property type="component" value="Unassembled WGS sequence"/>
</dbReference>
<name>A0A9Q5SUH4_9BACT</name>
<comment type="caution">
    <text evidence="1">The sequence shown here is derived from an EMBL/GenBank/DDBJ whole genome shotgun (WGS) entry which is preliminary data.</text>
</comment>
<reference evidence="2" key="1">
    <citation type="submission" date="2017-04" db="EMBL/GenBank/DDBJ databases">
        <title>Function of individual gut microbiota members based on whole genome sequencing of pure cultures obtained from chicken caecum.</title>
        <authorList>
            <person name="Medvecky M."/>
            <person name="Cejkova D."/>
            <person name="Polansky O."/>
            <person name="Karasova D."/>
            <person name="Kubasova T."/>
            <person name="Cizek A."/>
            <person name="Rychlik I."/>
        </authorList>
    </citation>
    <scope>NUCLEOTIDE SEQUENCE [LARGE SCALE GENOMIC DNA]</scope>
    <source>
        <strain evidence="2">An42</strain>
    </source>
</reference>